<dbReference type="STRING" id="27334.A0A0A2J7K7"/>
<dbReference type="PANTHER" id="PTHR38167:SF1">
    <property type="entry name" value="C2H2-TYPE DOMAIN-CONTAINING PROTEIN"/>
    <property type="match status" value="1"/>
</dbReference>
<dbReference type="EMBL" id="JQFZ01000288">
    <property type="protein sequence ID" value="KGO51407.1"/>
    <property type="molecule type" value="Genomic_DNA"/>
</dbReference>
<dbReference type="GeneID" id="27673670"/>
<evidence type="ECO:0000313" key="1">
    <source>
        <dbReference type="EMBL" id="KGO51407.1"/>
    </source>
</evidence>
<evidence type="ECO:0000313" key="2">
    <source>
        <dbReference type="Proteomes" id="UP000030143"/>
    </source>
</evidence>
<dbReference type="HOGENOM" id="CLU_116840_0_0_1"/>
<protein>
    <recommendedName>
        <fullName evidence="3">C2H2-type domain-containing protein</fullName>
    </recommendedName>
</protein>
<accession>A0A0A2J7K7</accession>
<comment type="caution">
    <text evidence="1">The sequence shown here is derived from an EMBL/GenBank/DDBJ whole genome shotgun (WGS) entry which is preliminary data.</text>
</comment>
<dbReference type="VEuPathDB" id="FungiDB:PEXP_007280"/>
<gene>
    <name evidence="1" type="ORF">PEX2_009740</name>
</gene>
<keyword evidence="2" id="KW-1185">Reference proteome</keyword>
<name>A0A0A2J7K7_PENEN</name>
<evidence type="ECO:0008006" key="3">
    <source>
        <dbReference type="Google" id="ProtNLM"/>
    </source>
</evidence>
<proteinExistence type="predicted"/>
<dbReference type="Proteomes" id="UP000030143">
    <property type="component" value="Unassembled WGS sequence"/>
</dbReference>
<dbReference type="RefSeq" id="XP_016594360.1">
    <property type="nucleotide sequence ID" value="XM_016738251.1"/>
</dbReference>
<dbReference type="AlphaFoldDB" id="A0A0A2J7K7"/>
<dbReference type="PANTHER" id="PTHR38167">
    <property type="entry name" value="C2H2-TYPE DOMAIN-CONTAINING PROTEIN"/>
    <property type="match status" value="1"/>
</dbReference>
<sequence>MPITEEVLEGTTIGRAINNASEQRLRAVLKSICAKNDEARKEAESQMLVVATETEESSDSNKRAVPRYAFCANCKKEFDVTTNTEENCRYHPKDNEPTGEDLYVDNYDEFEVDTEEMREDFPHCFTFPCCDENLEDNPHGCVTDFHREQYPQDKPSKRSKAI</sequence>
<reference evidence="1 2" key="1">
    <citation type="journal article" date="2015" name="Mol. Plant Microbe Interact.">
        <title>Genome, transcriptome, and functional analyses of Penicillium expansum provide new insights into secondary metabolism and pathogenicity.</title>
        <authorList>
            <person name="Ballester A.R."/>
            <person name="Marcet-Houben M."/>
            <person name="Levin E."/>
            <person name="Sela N."/>
            <person name="Selma-Lazaro C."/>
            <person name="Carmona L."/>
            <person name="Wisniewski M."/>
            <person name="Droby S."/>
            <person name="Gonzalez-Candelas L."/>
            <person name="Gabaldon T."/>
        </authorList>
    </citation>
    <scope>NUCLEOTIDE SEQUENCE [LARGE SCALE GENOMIC DNA]</scope>
    <source>
        <strain evidence="1 2">MD-8</strain>
    </source>
</reference>
<organism evidence="1 2">
    <name type="scientific">Penicillium expansum</name>
    <name type="common">Blue mold rot fungus</name>
    <dbReference type="NCBI Taxonomy" id="27334"/>
    <lineage>
        <taxon>Eukaryota</taxon>
        <taxon>Fungi</taxon>
        <taxon>Dikarya</taxon>
        <taxon>Ascomycota</taxon>
        <taxon>Pezizomycotina</taxon>
        <taxon>Eurotiomycetes</taxon>
        <taxon>Eurotiomycetidae</taxon>
        <taxon>Eurotiales</taxon>
        <taxon>Aspergillaceae</taxon>
        <taxon>Penicillium</taxon>
    </lineage>
</organism>